<proteinExistence type="predicted"/>
<dbReference type="Proteomes" id="UP000663879">
    <property type="component" value="Unassembled WGS sequence"/>
</dbReference>
<keyword evidence="2" id="KW-0812">Transmembrane</keyword>
<feature type="coiled-coil region" evidence="1">
    <location>
        <begin position="421"/>
        <end position="448"/>
    </location>
</feature>
<evidence type="ECO:0000313" key="3">
    <source>
        <dbReference type="EMBL" id="CAF0809196.1"/>
    </source>
</evidence>
<evidence type="ECO:0000256" key="1">
    <source>
        <dbReference type="SAM" id="Coils"/>
    </source>
</evidence>
<keyword evidence="2" id="KW-0472">Membrane</keyword>
<dbReference type="EMBL" id="CAJNOC010000846">
    <property type="protein sequence ID" value="CAF0809196.1"/>
    <property type="molecule type" value="Genomic_DNA"/>
</dbReference>
<keyword evidence="4" id="KW-1185">Reference proteome</keyword>
<accession>A0A813TGW5</accession>
<keyword evidence="2" id="KW-1133">Transmembrane helix</keyword>
<evidence type="ECO:0000256" key="2">
    <source>
        <dbReference type="SAM" id="Phobius"/>
    </source>
</evidence>
<keyword evidence="1" id="KW-0175">Coiled coil</keyword>
<feature type="transmembrane region" description="Helical" evidence="2">
    <location>
        <begin position="20"/>
        <end position="47"/>
    </location>
</feature>
<evidence type="ECO:0000313" key="4">
    <source>
        <dbReference type="Proteomes" id="UP000663879"/>
    </source>
</evidence>
<organism evidence="3 4">
    <name type="scientific">Brachionus calyciflorus</name>
    <dbReference type="NCBI Taxonomy" id="104777"/>
    <lineage>
        <taxon>Eukaryota</taxon>
        <taxon>Metazoa</taxon>
        <taxon>Spiralia</taxon>
        <taxon>Gnathifera</taxon>
        <taxon>Rotifera</taxon>
        <taxon>Eurotatoria</taxon>
        <taxon>Monogononta</taxon>
        <taxon>Pseudotrocha</taxon>
        <taxon>Ploima</taxon>
        <taxon>Brachionidae</taxon>
        <taxon>Brachionus</taxon>
    </lineage>
</organism>
<reference evidence="3" key="1">
    <citation type="submission" date="2021-02" db="EMBL/GenBank/DDBJ databases">
        <authorList>
            <person name="Nowell W R."/>
        </authorList>
    </citation>
    <scope>NUCLEOTIDE SEQUENCE</scope>
    <source>
        <strain evidence="3">Ploen Becks lab</strain>
    </source>
</reference>
<dbReference type="AlphaFoldDB" id="A0A813TGW5"/>
<comment type="caution">
    <text evidence="3">The sequence shown here is derived from an EMBL/GenBank/DDBJ whole genome shotgun (WGS) entry which is preliminary data.</text>
</comment>
<sequence>MSFVKNLSQPENVPQPERSNIFLILSSVLLIGVLLFLVIVKLILVYFKRVLYQAKKKIDFTIPLTNKYEEKKNKLSEEYLKNGIDILNESQKMDVCNDKLQSLHQAFNIITKAKKMTNNDNIKINTYKSRALVGFEIFKYHFETQLTDNYYDLESKLQTLKQILTKVFKDLNKCHKLGDSLIDYKILDQIGTLSTEILMIFFKLIDRLEPSQKFKYLSMAFESIGKLDYLKAQLNYYKANLCFLIAKTRFKEYDQDSFYFGLAYIDDAKKICQLCRNFLDGYTLKIEPVYLINSDKINNLIIEVNDLFNAYQAVKLMKEASESISSLEKEKDLNKIVKTSILTLKYYKDAFDLVCRNDDFLLIQAHILAEFSYIYSKFLKSTDTAYNYYMKSKEILEKLDNEDRLKNEDWFKKIKECHTFIIRRKQALEDFKRENSEFEKECNEIFKNTSLSDENILMDFLWKNYEPKVNQNLIEHISPLFSHRKIYTSAICIYHPDANKEELYGKKWYLTCLHINECLIESYLGKLNAGIQDERWKLH</sequence>
<protein>
    <submittedName>
        <fullName evidence="3">Uncharacterized protein</fullName>
    </submittedName>
</protein>
<gene>
    <name evidence="3" type="ORF">OXX778_LOCUS6884</name>
</gene>
<name>A0A813TGW5_9BILA</name>